<keyword evidence="2 5" id="KW-0479">Metal-binding</keyword>
<accession>A0ABQ4VBT1</accession>
<keyword evidence="7" id="KW-1185">Reference proteome</keyword>
<keyword evidence="4 5" id="KW-0408">Iron</keyword>
<dbReference type="EMBL" id="BPRH01002114">
    <property type="protein sequence ID" value="GJF15976.1"/>
    <property type="molecule type" value="Genomic_DNA"/>
</dbReference>
<dbReference type="EC" id="1.13.11.-" evidence="5"/>
<evidence type="ECO:0000256" key="3">
    <source>
        <dbReference type="ARBA" id="ARBA00023002"/>
    </source>
</evidence>
<comment type="cofactor">
    <cofactor evidence="5">
        <name>Fe(2+)</name>
        <dbReference type="ChEBI" id="CHEBI:29033"/>
    </cofactor>
    <text evidence="5">Binds 1 Fe(2+) ion per subunit.</text>
</comment>
<evidence type="ECO:0000256" key="4">
    <source>
        <dbReference type="ARBA" id="ARBA00023004"/>
    </source>
</evidence>
<evidence type="ECO:0000256" key="2">
    <source>
        <dbReference type="ARBA" id="ARBA00022723"/>
    </source>
</evidence>
<evidence type="ECO:0000313" key="7">
    <source>
        <dbReference type="Proteomes" id="UP001060504"/>
    </source>
</evidence>
<dbReference type="Proteomes" id="UP001060504">
    <property type="component" value="Unassembled WGS sequence"/>
</dbReference>
<gene>
    <name evidence="6" type="ORF">NGTWS1702_20130</name>
</gene>
<dbReference type="PANTHER" id="PTHR10543">
    <property type="entry name" value="BETA-CAROTENE DIOXYGENASE"/>
    <property type="match status" value="1"/>
</dbReference>
<dbReference type="PANTHER" id="PTHR10543:SF89">
    <property type="entry name" value="CAROTENOID 9,10(9',10')-CLEAVAGE DIOXYGENASE 1"/>
    <property type="match status" value="1"/>
</dbReference>
<evidence type="ECO:0000256" key="5">
    <source>
        <dbReference type="RuleBase" id="RU364048"/>
    </source>
</evidence>
<organism evidence="6 7">
    <name type="scientific">Mycolicibacterium cyprinidarum</name>
    <dbReference type="NCBI Taxonomy" id="2860311"/>
    <lineage>
        <taxon>Bacteria</taxon>
        <taxon>Bacillati</taxon>
        <taxon>Actinomycetota</taxon>
        <taxon>Actinomycetes</taxon>
        <taxon>Mycobacteriales</taxon>
        <taxon>Mycobacteriaceae</taxon>
        <taxon>Mycolicibacterium</taxon>
    </lineage>
</organism>
<keyword evidence="3 5" id="KW-0560">Oxidoreductase</keyword>
<comment type="similarity">
    <text evidence="1 5">Belongs to the carotenoid oxygenase family.</text>
</comment>
<keyword evidence="5 6" id="KW-0223">Dioxygenase</keyword>
<dbReference type="GO" id="GO:0051213">
    <property type="term" value="F:dioxygenase activity"/>
    <property type="evidence" value="ECO:0007669"/>
    <property type="project" value="UniProtKB-KW"/>
</dbReference>
<evidence type="ECO:0000313" key="6">
    <source>
        <dbReference type="EMBL" id="GJF15976.1"/>
    </source>
</evidence>
<evidence type="ECO:0000256" key="1">
    <source>
        <dbReference type="ARBA" id="ARBA00006787"/>
    </source>
</evidence>
<dbReference type="Pfam" id="PF03055">
    <property type="entry name" value="RPE65"/>
    <property type="match status" value="1"/>
</dbReference>
<name>A0ABQ4VBT1_9MYCO</name>
<reference evidence="6 7" key="1">
    <citation type="submission" date="2021-08" db="EMBL/GenBank/DDBJ databases">
        <title>Draft genome sequence of Mycolicibacterium sp. NGTWS1702 strain.</title>
        <authorList>
            <person name="Matsumoto M."/>
            <person name="Tang B.C.C."/>
            <person name="Machida Y."/>
            <person name="Matoyama H."/>
            <person name="Kishihara T."/>
            <person name="Sato S."/>
            <person name="Kondo I."/>
            <person name="Sano M."/>
            <person name="Kato G."/>
        </authorList>
    </citation>
    <scope>NUCLEOTIDE SEQUENCE [LARGE SCALE GENOMIC DNA]</scope>
    <source>
        <strain evidence="6 7">NGTWSNA01</strain>
    </source>
</reference>
<dbReference type="InterPro" id="IPR004294">
    <property type="entry name" value="Carotenoid_Oase"/>
</dbReference>
<comment type="caution">
    <text evidence="6">The sequence shown here is derived from an EMBL/GenBank/DDBJ whole genome shotgun (WGS) entry which is preliminary data.</text>
</comment>
<sequence length="483" mass="53281">MDNRYLEGSFAPLSEEFTLTDLEVTGSIPDHLDGRYLRNGPNPIGEIDPEMYHWFIGDGMVHGIRIRDGRVEWYRNRWVRSPLAATALGEPVPAGGSSVSPLGANTNVIGHAGRTLALVEGGVANYELTEELDTVGVCDFDGTLTGGYTAHPKRDPDTGELHAVSYSMLRGNTVQYSVIGIDGQARRTVDIEVTGSPMMHDFSLTERYVVFYDLPVTFDARQAVTMTVPRGLRLPARLLLSALIGRVRIPDPIAARIPAGSPTDRRFPYSWNPDYPARVGVMPREGTNADVRWFDVEPCYVFHPMNAYDSDSPAGDTIVLDVVRHPKMFDTDHLGPNEGPPTLNRWTVDLADGKVRESRIDDRGQEFPRIDERLVGKRHRYGYAPSVDEATAGLDTLFKHDLVGANTAVRSFGSGKVLGEFVFHPASPDAAEDEGVLMGYVYDRPTDRSELAILDAQSLEDIASIRLPHRVPAGFHGNWVPTT</sequence>
<protein>
    <recommendedName>
        <fullName evidence="5">Dioxygenase</fullName>
        <ecNumber evidence="5">1.13.11.-</ecNumber>
    </recommendedName>
</protein>
<proteinExistence type="inferred from homology"/>